<organism evidence="8 9">
    <name type="scientific">Amphiprion percula</name>
    <name type="common">Orange clownfish</name>
    <name type="synonym">Lutjanus percula</name>
    <dbReference type="NCBI Taxonomy" id="161767"/>
    <lineage>
        <taxon>Eukaryota</taxon>
        <taxon>Metazoa</taxon>
        <taxon>Chordata</taxon>
        <taxon>Craniata</taxon>
        <taxon>Vertebrata</taxon>
        <taxon>Euteleostomi</taxon>
        <taxon>Actinopterygii</taxon>
        <taxon>Neopterygii</taxon>
        <taxon>Teleostei</taxon>
        <taxon>Neoteleostei</taxon>
        <taxon>Acanthomorphata</taxon>
        <taxon>Ovalentaria</taxon>
        <taxon>Pomacentridae</taxon>
        <taxon>Amphiprion</taxon>
    </lineage>
</organism>
<evidence type="ECO:0000256" key="1">
    <source>
        <dbReference type="ARBA" id="ARBA00004123"/>
    </source>
</evidence>
<dbReference type="GO" id="GO:0003676">
    <property type="term" value="F:nucleic acid binding"/>
    <property type="evidence" value="ECO:0007669"/>
    <property type="project" value="InterPro"/>
</dbReference>
<feature type="compositionally biased region" description="Basic and acidic residues" evidence="6">
    <location>
        <begin position="140"/>
        <end position="164"/>
    </location>
</feature>
<name>A0A3P8T000_AMPPE</name>
<dbReference type="AlphaFoldDB" id="A0A3P8T000"/>
<keyword evidence="3" id="KW-0863">Zinc-finger</keyword>
<dbReference type="Ensembl" id="ENSAPET00000018441.1">
    <property type="protein sequence ID" value="ENSAPEP00000017940.1"/>
    <property type="gene ID" value="ENSAPEG00000012835.1"/>
</dbReference>
<feature type="domain" description="Matrin-type" evidence="7">
    <location>
        <begin position="177"/>
        <end position="208"/>
    </location>
</feature>
<reference evidence="8 9" key="1">
    <citation type="submission" date="2018-03" db="EMBL/GenBank/DDBJ databases">
        <title>Finding Nemo's genes: A chromosome-scale reference assembly of the genome of the orange clownfish Amphiprion percula.</title>
        <authorList>
            <person name="Lehmann R."/>
        </authorList>
    </citation>
    <scope>NUCLEOTIDE SEQUENCE</scope>
</reference>
<dbReference type="GeneTree" id="ENSGT01150000289479"/>
<keyword evidence="2" id="KW-0479">Metal-binding</keyword>
<evidence type="ECO:0000313" key="8">
    <source>
        <dbReference type="Ensembl" id="ENSAPEP00000017940.1"/>
    </source>
</evidence>
<keyword evidence="9" id="KW-1185">Reference proteome</keyword>
<dbReference type="SMART" id="SM00451">
    <property type="entry name" value="ZnF_U1"/>
    <property type="match status" value="1"/>
</dbReference>
<feature type="compositionally biased region" description="Acidic residues" evidence="6">
    <location>
        <begin position="1"/>
        <end position="14"/>
    </location>
</feature>
<dbReference type="GO" id="GO:0005634">
    <property type="term" value="C:nucleus"/>
    <property type="evidence" value="ECO:0007669"/>
    <property type="project" value="UniProtKB-SubCell"/>
</dbReference>
<comment type="subcellular location">
    <subcellularLocation>
        <location evidence="1">Nucleus</location>
    </subcellularLocation>
</comment>
<evidence type="ECO:0000256" key="6">
    <source>
        <dbReference type="SAM" id="MobiDB-lite"/>
    </source>
</evidence>
<evidence type="ECO:0000256" key="2">
    <source>
        <dbReference type="ARBA" id="ARBA00022723"/>
    </source>
</evidence>
<reference evidence="8" key="3">
    <citation type="submission" date="2025-09" db="UniProtKB">
        <authorList>
            <consortium name="Ensembl"/>
        </authorList>
    </citation>
    <scope>IDENTIFICATION</scope>
</reference>
<feature type="compositionally biased region" description="Acidic residues" evidence="6">
    <location>
        <begin position="76"/>
        <end position="92"/>
    </location>
</feature>
<evidence type="ECO:0000256" key="4">
    <source>
        <dbReference type="ARBA" id="ARBA00022833"/>
    </source>
</evidence>
<evidence type="ECO:0000313" key="9">
    <source>
        <dbReference type="Proteomes" id="UP000265080"/>
    </source>
</evidence>
<feature type="region of interest" description="Disordered" evidence="6">
    <location>
        <begin position="1"/>
        <end position="164"/>
    </location>
</feature>
<accession>A0A3P8T000</accession>
<evidence type="ECO:0000259" key="7">
    <source>
        <dbReference type="PROSITE" id="PS50171"/>
    </source>
</evidence>
<reference evidence="8" key="2">
    <citation type="submission" date="2025-08" db="UniProtKB">
        <authorList>
            <consortium name="Ensembl"/>
        </authorList>
    </citation>
    <scope>IDENTIFICATION</scope>
</reference>
<proteinExistence type="predicted"/>
<dbReference type="InterPro" id="IPR003604">
    <property type="entry name" value="Matrin/U1-like-C_Znf_C2H2"/>
</dbReference>
<dbReference type="InterPro" id="IPR000690">
    <property type="entry name" value="Matrin/U1-C_Znf_C2H2"/>
</dbReference>
<dbReference type="STRING" id="161767.ENSAPEP00000017940"/>
<evidence type="ECO:0000256" key="5">
    <source>
        <dbReference type="ARBA" id="ARBA00023242"/>
    </source>
</evidence>
<feature type="compositionally biased region" description="Basic and acidic residues" evidence="6">
    <location>
        <begin position="32"/>
        <end position="69"/>
    </location>
</feature>
<keyword evidence="4" id="KW-0862">Zinc</keyword>
<dbReference type="PROSITE" id="PS50171">
    <property type="entry name" value="ZF_MATRIN"/>
    <property type="match status" value="1"/>
</dbReference>
<protein>
    <recommendedName>
        <fullName evidence="7">Matrin-type domain-containing protein</fullName>
    </recommendedName>
</protein>
<sequence>MYEILDSVEDEAAVDEPTVSTRSTRGRSQRTSRKEASNPTKDDTRRRRTPARDSQKPNEEKAAAKERTPMKKSGAGEEEATYETLDSVEDDQPLTGGKPRRGRPKKDVKTAKKPNKAAKEEEEEEATYQVLDSVGDETVEDQHHTEESKSPRKSTVCEDDSRNTKKSVEFVVPKSGFFCELCSVFYLNEISAKETHCSSQRHYHNLERNREEKKQS</sequence>
<evidence type="ECO:0000256" key="3">
    <source>
        <dbReference type="ARBA" id="ARBA00022771"/>
    </source>
</evidence>
<keyword evidence="5" id="KW-0539">Nucleus</keyword>
<dbReference type="GO" id="GO:0008270">
    <property type="term" value="F:zinc ion binding"/>
    <property type="evidence" value="ECO:0007669"/>
    <property type="project" value="UniProtKB-KW"/>
</dbReference>
<dbReference type="Proteomes" id="UP000265080">
    <property type="component" value="Chromosome 23"/>
</dbReference>
<dbReference type="OMA" id="MEISHCK"/>